<dbReference type="InterPro" id="IPR023591">
    <property type="entry name" value="Ribosomal_uS2_flav_dom_sf"/>
</dbReference>
<dbReference type="NCBIfam" id="TIGR01011">
    <property type="entry name" value="rpsB_bact"/>
    <property type="match status" value="1"/>
</dbReference>
<gene>
    <name evidence="2 3" type="primary">rps2</name>
</gene>
<dbReference type="EMBL" id="KM462860">
    <property type="protein sequence ID" value="AIT93367.1"/>
    <property type="molecule type" value="Genomic_DNA"/>
</dbReference>
<keyword evidence="2" id="KW-0687">Ribonucleoprotein</keyword>
<dbReference type="InterPro" id="IPR001865">
    <property type="entry name" value="Ribosomal_uS2"/>
</dbReference>
<keyword evidence="2 3" id="KW-0689">Ribosomal protein</keyword>
<dbReference type="PRINTS" id="PR00395">
    <property type="entry name" value="RIBOSOMALS2"/>
</dbReference>
<keyword evidence="3" id="KW-0934">Plastid</keyword>
<dbReference type="SUPFAM" id="SSF52313">
    <property type="entry name" value="Ribosomal protein S2"/>
    <property type="match status" value="1"/>
</dbReference>
<accession>A0A097KJJ8</accession>
<name>A0A097KJJ8_9CHLO</name>
<dbReference type="PANTHER" id="PTHR12534">
    <property type="entry name" value="30S RIBOSOMAL PROTEIN S2 PROKARYOTIC AND ORGANELLAR"/>
    <property type="match status" value="1"/>
</dbReference>
<sequence length="232" mass="26198">MAVTIDKMFQMGLHLGHQSKQVNPKMAPYICGKKKGEHVLDLVQTYFFLKKASRFLAKAASQKKTFLFVSRKKQLTELIATIAPKCGSFYVNQRWLGGLLTNWETVKKSLDKLNNFERQEKSGLLSGFSKKELASWKRQKDRLDRELGGLRGMVRLPDVVIVIGQPESINAVRECRKLGIPNLTILDTNCDPTLADIFIPANDDSVTSLRFLLTTLLKAIQRGQSRSSTNKK</sequence>
<comment type="similarity">
    <text evidence="1 2">Belongs to the universal ribosomal protein uS2 family.</text>
</comment>
<organism evidence="3">
    <name type="scientific">Symbiochloris handae</name>
    <dbReference type="NCBI Taxonomy" id="1853882"/>
    <lineage>
        <taxon>Eukaryota</taxon>
        <taxon>Viridiplantae</taxon>
        <taxon>Chlorophyta</taxon>
        <taxon>core chlorophytes</taxon>
        <taxon>Trebouxiophyceae</taxon>
        <taxon>Trebouxiales</taxon>
        <taxon>Trebouxiaceae</taxon>
        <taxon>Symbiochloris</taxon>
    </lineage>
</organism>
<comment type="subcellular location">
    <subcellularLocation>
        <location evidence="2">Plastid</location>
        <location evidence="2">Chloroplast</location>
    </subcellularLocation>
</comment>
<dbReference type="GO" id="GO:0009507">
    <property type="term" value="C:chloroplast"/>
    <property type="evidence" value="ECO:0007669"/>
    <property type="project" value="UniProtKB-SubCell"/>
</dbReference>
<dbReference type="Pfam" id="PF00318">
    <property type="entry name" value="Ribosomal_S2"/>
    <property type="match status" value="1"/>
</dbReference>
<evidence type="ECO:0000256" key="1">
    <source>
        <dbReference type="ARBA" id="ARBA00006242"/>
    </source>
</evidence>
<dbReference type="GO" id="GO:0005763">
    <property type="term" value="C:mitochondrial small ribosomal subunit"/>
    <property type="evidence" value="ECO:0007669"/>
    <property type="project" value="TreeGrafter"/>
</dbReference>
<dbReference type="AlphaFoldDB" id="A0A097KJJ8"/>
<proteinExistence type="inferred from homology"/>
<dbReference type="GeneID" id="31078286"/>
<reference evidence="3" key="1">
    <citation type="journal article" date="2014" name="BMC Evol. Biol.">
        <title>Chloroplast phylogenomic analysis resolves deep-level relationships within the green algal class Trebouxiophyceae.</title>
        <authorList>
            <person name="Lemieux C."/>
            <person name="Otis C."/>
            <person name="Turmel M."/>
        </authorList>
    </citation>
    <scope>NUCLEOTIDE SEQUENCE</scope>
</reference>
<dbReference type="HAMAP" id="MF_00291_B">
    <property type="entry name" value="Ribosomal_uS2_B"/>
    <property type="match status" value="1"/>
</dbReference>
<evidence type="ECO:0000313" key="3">
    <source>
        <dbReference type="EMBL" id="AIT93367.1"/>
    </source>
</evidence>
<evidence type="ECO:0000256" key="2">
    <source>
        <dbReference type="HAMAP-Rule" id="MF_00291"/>
    </source>
</evidence>
<dbReference type="CDD" id="cd01425">
    <property type="entry name" value="RPS2"/>
    <property type="match status" value="1"/>
</dbReference>
<dbReference type="Gene3D" id="1.10.287.610">
    <property type="entry name" value="Helix hairpin bin"/>
    <property type="match status" value="1"/>
</dbReference>
<keyword evidence="3" id="KW-0150">Chloroplast</keyword>
<dbReference type="GO" id="GO:0006412">
    <property type="term" value="P:translation"/>
    <property type="evidence" value="ECO:0007669"/>
    <property type="project" value="UniProtKB-UniRule"/>
</dbReference>
<dbReference type="PANTHER" id="PTHR12534:SF0">
    <property type="entry name" value="SMALL RIBOSOMAL SUBUNIT PROTEIN US2M"/>
    <property type="match status" value="1"/>
</dbReference>
<dbReference type="GO" id="GO:0003735">
    <property type="term" value="F:structural constituent of ribosome"/>
    <property type="evidence" value="ECO:0007669"/>
    <property type="project" value="InterPro"/>
</dbReference>
<dbReference type="Gene3D" id="3.40.50.10490">
    <property type="entry name" value="Glucose-6-phosphate isomerase like protein, domain 1"/>
    <property type="match status" value="1"/>
</dbReference>
<protein>
    <recommendedName>
        <fullName evidence="2">Small ribosomal subunit protein uS2c</fullName>
    </recommendedName>
</protein>
<dbReference type="RefSeq" id="YP_009104794.1">
    <property type="nucleotide sequence ID" value="NC_025524.1"/>
</dbReference>
<dbReference type="InterPro" id="IPR005706">
    <property type="entry name" value="Ribosomal_uS2_bac/mit/plastid"/>
</dbReference>
<geneLocation type="chloroplast" evidence="3"/>